<reference evidence="4 5" key="1">
    <citation type="journal article" date="2008" name="Nature">
        <title>The Trichoplax genome and the nature of placozoans.</title>
        <authorList>
            <person name="Srivastava M."/>
            <person name="Begovic E."/>
            <person name="Chapman J."/>
            <person name="Putnam N.H."/>
            <person name="Hellsten U."/>
            <person name="Kawashima T."/>
            <person name="Kuo A."/>
            <person name="Mitros T."/>
            <person name="Salamov A."/>
            <person name="Carpenter M.L."/>
            <person name="Signorovitch A.Y."/>
            <person name="Moreno M.A."/>
            <person name="Kamm K."/>
            <person name="Grimwood J."/>
            <person name="Schmutz J."/>
            <person name="Shapiro H."/>
            <person name="Grigoriev I.V."/>
            <person name="Buss L.W."/>
            <person name="Schierwater B."/>
            <person name="Dellaporta S.L."/>
            <person name="Rokhsar D.S."/>
        </authorList>
    </citation>
    <scope>NUCLEOTIDE SEQUENCE [LARGE SCALE GENOMIC DNA]</scope>
    <source>
        <strain evidence="4 5">Grell-BS-1999</strain>
    </source>
</reference>
<accession>B3RLC3</accession>
<dbReference type="OrthoDB" id="3649325at2759"/>
<evidence type="ECO:0000256" key="2">
    <source>
        <dbReference type="ARBA" id="ARBA00023264"/>
    </source>
</evidence>
<evidence type="ECO:0000313" key="4">
    <source>
        <dbReference type="EMBL" id="EDV28742.1"/>
    </source>
</evidence>
<gene>
    <name evidence="4" type="ORF">TRIADDRAFT_51956</name>
</gene>
<dbReference type="PANTHER" id="PTHR22603">
    <property type="entry name" value="CHOLINE/ETHANOALAMINE KINASE"/>
    <property type="match status" value="1"/>
</dbReference>
<evidence type="ECO:0000256" key="3">
    <source>
        <dbReference type="ARBA" id="ARBA00038211"/>
    </source>
</evidence>
<dbReference type="Gene3D" id="3.30.200.20">
    <property type="entry name" value="Phosphorylase Kinase, domain 1"/>
    <property type="match status" value="1"/>
</dbReference>
<dbReference type="Gene3D" id="3.90.1200.10">
    <property type="match status" value="1"/>
</dbReference>
<dbReference type="GO" id="GO:0005737">
    <property type="term" value="C:cytoplasm"/>
    <property type="evidence" value="ECO:0000318"/>
    <property type="project" value="GO_Central"/>
</dbReference>
<comment type="similarity">
    <text evidence="3">Belongs to the choline/ethanolamine kinase family.</text>
</comment>
<dbReference type="GO" id="GO:0004305">
    <property type="term" value="F:ethanolamine kinase activity"/>
    <property type="evidence" value="ECO:0000318"/>
    <property type="project" value="GO_Central"/>
</dbReference>
<dbReference type="SUPFAM" id="SSF56112">
    <property type="entry name" value="Protein kinase-like (PK-like)"/>
    <property type="match status" value="1"/>
</dbReference>
<dbReference type="GO" id="GO:0006646">
    <property type="term" value="P:phosphatidylethanolamine biosynthetic process"/>
    <property type="evidence" value="ECO:0000318"/>
    <property type="project" value="GO_Central"/>
</dbReference>
<dbReference type="InterPro" id="IPR011009">
    <property type="entry name" value="Kinase-like_dom_sf"/>
</dbReference>
<dbReference type="HOGENOM" id="CLU_012712_2_0_1"/>
<keyword evidence="2" id="KW-1208">Phospholipid metabolism</keyword>
<evidence type="ECO:0008006" key="6">
    <source>
        <dbReference type="Google" id="ProtNLM"/>
    </source>
</evidence>
<keyword evidence="5" id="KW-1185">Reference proteome</keyword>
<dbReference type="Pfam" id="PF01633">
    <property type="entry name" value="Choline_kinase"/>
    <property type="match status" value="1"/>
</dbReference>
<proteinExistence type="inferred from homology"/>
<dbReference type="RefSeq" id="XP_002107944.1">
    <property type="nucleotide sequence ID" value="XM_002107908.1"/>
</dbReference>
<keyword evidence="1" id="KW-0443">Lipid metabolism</keyword>
<dbReference type="OMA" id="IETSIDY"/>
<evidence type="ECO:0000313" key="5">
    <source>
        <dbReference type="Proteomes" id="UP000009022"/>
    </source>
</evidence>
<dbReference type="PhylomeDB" id="B3RLC3"/>
<dbReference type="InParanoid" id="B3RLC3"/>
<dbReference type="GeneID" id="6749935"/>
<dbReference type="GO" id="GO:0006657">
    <property type="term" value="P:CDP-choline pathway"/>
    <property type="evidence" value="ECO:0000318"/>
    <property type="project" value="GO_Central"/>
</dbReference>
<name>B3RLC3_TRIAD</name>
<protein>
    <recommendedName>
        <fullName evidence="6">Choline kinase N-terminal domain-containing protein</fullName>
    </recommendedName>
</protein>
<organism evidence="4 5">
    <name type="scientific">Trichoplax adhaerens</name>
    <name type="common">Trichoplax reptans</name>
    <dbReference type="NCBI Taxonomy" id="10228"/>
    <lineage>
        <taxon>Eukaryota</taxon>
        <taxon>Metazoa</taxon>
        <taxon>Placozoa</taxon>
        <taxon>Uniplacotomia</taxon>
        <taxon>Trichoplacea</taxon>
        <taxon>Trichoplacidae</taxon>
        <taxon>Trichoplax</taxon>
    </lineage>
</organism>
<keyword evidence="1" id="KW-0594">Phospholipid biosynthesis</keyword>
<dbReference type="Proteomes" id="UP000009022">
    <property type="component" value="Unassembled WGS sequence"/>
</dbReference>
<dbReference type="EMBL" id="DS985241">
    <property type="protein sequence ID" value="EDV28742.1"/>
    <property type="molecule type" value="Genomic_DNA"/>
</dbReference>
<dbReference type="FunCoup" id="B3RLC3">
    <property type="interactions" value="949"/>
</dbReference>
<dbReference type="PANTHER" id="PTHR22603:SF93">
    <property type="entry name" value="RE24176P"/>
    <property type="match status" value="1"/>
</dbReference>
<dbReference type="eggNOG" id="KOG2686">
    <property type="taxonomic scope" value="Eukaryota"/>
</dbReference>
<dbReference type="CTD" id="6749935"/>
<sequence>MAETNDALVAVGKENVLNYCKQVIGGIWEKADLTNVQFETVRLSENLQSTNNNEPEKVLIRVYGETAAKGQLLLQESVIVSLLGEIKLAPKIYGFFPGGRFEEFLNGRTLKTSELQLQNVSEKMAVCFANLHQACMPISKKPTWSSDFIDRLFDSATTITFNDKNKQARYEEILSYDLAARRDEIRDILQACNSEACFCHNDLQENNIIVCGDPTSADASFHCIDFEYGGYNYSAFDLANYFCEWCYDYNCDKPPYFTYCLDDYPSDKQQIHFLSCYLKKQYQLKKVLVDEKTLSSELRKLQLEVNRLALASHLLWTIWACVQAKMSNIEFGYLEYSLARLKGYMRQKNRPNLW</sequence>
<dbReference type="AlphaFoldDB" id="B3RLC3"/>
<evidence type="ECO:0000256" key="1">
    <source>
        <dbReference type="ARBA" id="ARBA00023209"/>
    </source>
</evidence>
<keyword evidence="1" id="KW-0444">Lipid biosynthesis</keyword>
<dbReference type="CDD" id="cd05156">
    <property type="entry name" value="ChoK_euk"/>
    <property type="match status" value="1"/>
</dbReference>
<dbReference type="KEGG" id="tad:TRIADDRAFT_51956"/>
<dbReference type="STRING" id="10228.B3RLC3"/>
<dbReference type="GO" id="GO:0004103">
    <property type="term" value="F:choline kinase activity"/>
    <property type="evidence" value="ECO:0000318"/>
    <property type="project" value="GO_Central"/>
</dbReference>